<comment type="caution">
    <text evidence="10">Lacks conserved residue(s) required for the propagation of feature annotation.</text>
</comment>
<protein>
    <recommendedName>
        <fullName evidence="10">Adenylate kinase isoenzyme 6 homolog</fullName>
        <shortName evidence="10">AK6</shortName>
        <ecNumber evidence="10">2.7.4.3</ecNumber>
    </recommendedName>
    <alternativeName>
        <fullName evidence="10">Dual activity adenylate kinase/ATPase</fullName>
        <shortName evidence="10">AK/ATPase</shortName>
    </alternativeName>
</protein>
<feature type="binding site" evidence="10">
    <location>
        <position position="110"/>
    </location>
    <ligand>
        <name>ATP</name>
        <dbReference type="ChEBI" id="CHEBI:30616"/>
    </ligand>
</feature>
<dbReference type="PANTHER" id="PTHR12595">
    <property type="entry name" value="POS9-ACTIVATING FACTOR FAP7-RELATED"/>
    <property type="match status" value="1"/>
</dbReference>
<dbReference type="EMBL" id="GFDF01002859">
    <property type="protein sequence ID" value="JAV11225.1"/>
    <property type="molecule type" value="Transcribed_RNA"/>
</dbReference>
<comment type="function">
    <text evidence="10">Broad-specificity nucleoside monophosphate (NMP) kinase that catalyzes the reversible transfer of the terminal phosphate group between nucleoside triphosphates and monophosphates. Has also ATPase activity. Involved in the late cytoplasmic maturation steps of the 40S ribosomal particles, specifically 18S rRNA maturation. While NMP activity is not required for ribosome maturation, ATPase activity is. Associates transiently with small ribosomal subunit protein uS11. ATP hydrolysis breaks the interaction with uS11. May temporarily remove uS11 from the ribosome to enable a conformational change of the ribosomal RNA that is needed for the final maturation step of the small ribosomal subunit. Its NMP activity may have a role in nuclear energy homeostasis.</text>
</comment>
<evidence type="ECO:0000256" key="1">
    <source>
        <dbReference type="ARBA" id="ARBA00000582"/>
    </source>
</evidence>
<dbReference type="GO" id="GO:0005524">
    <property type="term" value="F:ATP binding"/>
    <property type="evidence" value="ECO:0007669"/>
    <property type="project" value="UniProtKB-KW"/>
</dbReference>
<keyword evidence="5 10" id="KW-0808">Transferase</keyword>
<comment type="subcellular location">
    <subcellularLocation>
        <location evidence="10">Cytoplasm</location>
    </subcellularLocation>
    <subcellularLocation>
        <location evidence="10">Nucleus</location>
    </subcellularLocation>
</comment>
<keyword evidence="3 10" id="KW-0690">Ribosome biogenesis</keyword>
<keyword evidence="4 10" id="KW-0698">rRNA processing</keyword>
<feature type="region of interest" description="NMPbind" evidence="10">
    <location>
        <begin position="34"/>
        <end position="57"/>
    </location>
</feature>
<reference evidence="11" key="1">
    <citation type="submission" date="2016-12" db="EMBL/GenBank/DDBJ databases">
        <title>An insight into the sialome and mialome of the sand fly, Nyssomyia neivai.</title>
        <authorList>
            <person name="Sebastian V."/>
            <person name="Goulart T.M."/>
            <person name="Oliveira W."/>
            <person name="Calvo E."/>
            <person name="Oliveira L.F."/>
            <person name="Pinto M.C."/>
            <person name="Rosselino A.M."/>
            <person name="Ribeiro J.M."/>
        </authorList>
    </citation>
    <scope>NUCLEOTIDE SEQUENCE</scope>
</reference>
<evidence type="ECO:0000256" key="10">
    <source>
        <dbReference type="HAMAP-Rule" id="MF_03173"/>
    </source>
</evidence>
<dbReference type="GO" id="GO:0016887">
    <property type="term" value="F:ATP hydrolysis activity"/>
    <property type="evidence" value="ECO:0007669"/>
    <property type="project" value="UniProtKB-UniRule"/>
</dbReference>
<sequence length="172" mass="20085">MKKLPNILLTGTPGVGKSRLAKEISQKLDLKWLDVSSIAKKNDFISGQDKVLDCPILDEDALLDHLEPLLEKGGNVLEYHACEMFPERWFHLVFVIRCNNTILYDRLAKRKYNEKKLQSNIECEIFQTILEEAQDSYQEDIIHELTNETDEQFHENVTKIEELVNSWHDENK</sequence>
<evidence type="ECO:0000256" key="4">
    <source>
        <dbReference type="ARBA" id="ARBA00022552"/>
    </source>
</evidence>
<dbReference type="GO" id="GO:0006364">
    <property type="term" value="P:rRNA processing"/>
    <property type="evidence" value="ECO:0007669"/>
    <property type="project" value="UniProtKB-KW"/>
</dbReference>
<keyword evidence="7 10" id="KW-0418">Kinase</keyword>
<evidence type="ECO:0000256" key="3">
    <source>
        <dbReference type="ARBA" id="ARBA00022517"/>
    </source>
</evidence>
<proteinExistence type="inferred from homology"/>
<comment type="similarity">
    <text evidence="10">Belongs to the adenylate kinase family. AK6 subfamily.</text>
</comment>
<dbReference type="PANTHER" id="PTHR12595:SF0">
    <property type="entry name" value="ADENYLATE KINASE ISOENZYME 6"/>
    <property type="match status" value="1"/>
</dbReference>
<comment type="subunit">
    <text evidence="10">Monomer and homodimer. Interacts with small ribosomal subunit protein uS11. Not a structural component of 43S pre-ribosomes, but transiently interacts with them by binding to uS11.</text>
</comment>
<dbReference type="GO" id="GO:0004017">
    <property type="term" value="F:AMP kinase activity"/>
    <property type="evidence" value="ECO:0007669"/>
    <property type="project" value="UniProtKB-UniRule"/>
</dbReference>
<evidence type="ECO:0000256" key="6">
    <source>
        <dbReference type="ARBA" id="ARBA00022741"/>
    </source>
</evidence>
<dbReference type="Gene3D" id="3.40.50.300">
    <property type="entry name" value="P-loop containing nucleotide triphosphate hydrolases"/>
    <property type="match status" value="1"/>
</dbReference>
<evidence type="ECO:0000256" key="7">
    <source>
        <dbReference type="ARBA" id="ARBA00022777"/>
    </source>
</evidence>
<feature type="binding site" evidence="10">
    <location>
        <position position="14"/>
    </location>
    <ligand>
        <name>ATP</name>
        <dbReference type="ChEBI" id="CHEBI:30616"/>
    </ligand>
</feature>
<feature type="binding site" evidence="10">
    <location>
        <position position="18"/>
    </location>
    <ligand>
        <name>ATP</name>
        <dbReference type="ChEBI" id="CHEBI:30616"/>
    </ligand>
</feature>
<dbReference type="AlphaFoldDB" id="A0A1L8DY96"/>
<evidence type="ECO:0000256" key="9">
    <source>
        <dbReference type="ARBA" id="ARBA00023242"/>
    </source>
</evidence>
<feature type="binding site" evidence="10">
    <location>
        <position position="17"/>
    </location>
    <ligand>
        <name>ATP</name>
        <dbReference type="ChEBI" id="CHEBI:30616"/>
    </ligand>
</feature>
<dbReference type="GO" id="GO:0042274">
    <property type="term" value="P:ribosomal small subunit biogenesis"/>
    <property type="evidence" value="ECO:0007669"/>
    <property type="project" value="UniProtKB-UniRule"/>
</dbReference>
<evidence type="ECO:0000256" key="5">
    <source>
        <dbReference type="ARBA" id="ARBA00022679"/>
    </source>
</evidence>
<keyword evidence="6 10" id="KW-0547">Nucleotide-binding</keyword>
<keyword evidence="8 10" id="KW-0067">ATP-binding</keyword>
<dbReference type="GO" id="GO:0005634">
    <property type="term" value="C:nucleus"/>
    <property type="evidence" value="ECO:0007669"/>
    <property type="project" value="UniProtKB-SubCell"/>
</dbReference>
<dbReference type="HAMAP" id="MF_00039">
    <property type="entry name" value="Adenylate_kinase_AK6"/>
    <property type="match status" value="1"/>
</dbReference>
<dbReference type="GO" id="GO:0005737">
    <property type="term" value="C:cytoplasm"/>
    <property type="evidence" value="ECO:0007669"/>
    <property type="project" value="UniProtKB-SubCell"/>
</dbReference>
<feature type="region of interest" description="LID" evidence="10">
    <location>
        <begin position="109"/>
        <end position="119"/>
    </location>
</feature>
<evidence type="ECO:0000313" key="11">
    <source>
        <dbReference type="EMBL" id="JAV11225.1"/>
    </source>
</evidence>
<dbReference type="FunFam" id="3.40.50.300:FF:000372">
    <property type="entry name" value="Adenylate kinase isoenzyme 6 homolog"/>
    <property type="match status" value="1"/>
</dbReference>
<dbReference type="InterPro" id="IPR020618">
    <property type="entry name" value="Adenyl_kinase_AK6"/>
</dbReference>
<organism evidence="11">
    <name type="scientific">Nyssomyia neivai</name>
    <dbReference type="NCBI Taxonomy" id="330878"/>
    <lineage>
        <taxon>Eukaryota</taxon>
        <taxon>Metazoa</taxon>
        <taxon>Ecdysozoa</taxon>
        <taxon>Arthropoda</taxon>
        <taxon>Hexapoda</taxon>
        <taxon>Insecta</taxon>
        <taxon>Pterygota</taxon>
        <taxon>Neoptera</taxon>
        <taxon>Endopterygota</taxon>
        <taxon>Diptera</taxon>
        <taxon>Nematocera</taxon>
        <taxon>Psychodoidea</taxon>
        <taxon>Psychodidae</taxon>
        <taxon>Nyssomyia</taxon>
    </lineage>
</organism>
<evidence type="ECO:0000256" key="2">
    <source>
        <dbReference type="ARBA" id="ARBA00022490"/>
    </source>
</evidence>
<dbReference type="SUPFAM" id="SSF52540">
    <property type="entry name" value="P-loop containing nucleoside triphosphate hydrolases"/>
    <property type="match status" value="1"/>
</dbReference>
<name>A0A1L8DY96_9DIPT</name>
<comment type="catalytic activity">
    <reaction evidence="1 10">
        <text>AMP + ATP = 2 ADP</text>
        <dbReference type="Rhea" id="RHEA:12973"/>
        <dbReference type="ChEBI" id="CHEBI:30616"/>
        <dbReference type="ChEBI" id="CHEBI:456215"/>
        <dbReference type="ChEBI" id="CHEBI:456216"/>
        <dbReference type="EC" id="2.7.4.3"/>
    </reaction>
</comment>
<keyword evidence="9 10" id="KW-0539">Nucleus</keyword>
<feature type="binding site" evidence="10">
    <location>
        <position position="16"/>
    </location>
    <ligand>
        <name>ATP</name>
        <dbReference type="ChEBI" id="CHEBI:30616"/>
    </ligand>
</feature>
<evidence type="ECO:0000256" key="8">
    <source>
        <dbReference type="ARBA" id="ARBA00022840"/>
    </source>
</evidence>
<keyword evidence="2 10" id="KW-0963">Cytoplasm</keyword>
<dbReference type="EC" id="2.7.4.3" evidence="10"/>
<accession>A0A1L8DY96</accession>
<comment type="catalytic activity">
    <reaction evidence="10">
        <text>ATP + H2O = ADP + phosphate + H(+)</text>
        <dbReference type="Rhea" id="RHEA:13065"/>
        <dbReference type="ChEBI" id="CHEBI:15377"/>
        <dbReference type="ChEBI" id="CHEBI:15378"/>
        <dbReference type="ChEBI" id="CHEBI:30616"/>
        <dbReference type="ChEBI" id="CHEBI:43474"/>
        <dbReference type="ChEBI" id="CHEBI:456216"/>
    </reaction>
</comment>
<dbReference type="Pfam" id="PF13238">
    <property type="entry name" value="AAA_18"/>
    <property type="match status" value="1"/>
</dbReference>
<dbReference type="InterPro" id="IPR027417">
    <property type="entry name" value="P-loop_NTPase"/>
</dbReference>